<dbReference type="InterPro" id="IPR004252">
    <property type="entry name" value="Probable_transposase_24"/>
</dbReference>
<dbReference type="EMBL" id="MU629890">
    <property type="protein sequence ID" value="KAJ1254813.1"/>
    <property type="molecule type" value="Genomic_DNA"/>
</dbReference>
<evidence type="ECO:0000313" key="2">
    <source>
        <dbReference type="Proteomes" id="UP001164776"/>
    </source>
</evidence>
<gene>
    <name evidence="1" type="ORF">BS78_K323100</name>
</gene>
<dbReference type="OrthoDB" id="695967at2759"/>
<dbReference type="Proteomes" id="UP001164776">
    <property type="component" value="Unassembled WGS sequence"/>
</dbReference>
<dbReference type="PANTHER" id="PTHR33144:SF16">
    <property type="entry name" value="OS02G0129000 PROTEIN"/>
    <property type="match status" value="1"/>
</dbReference>
<protein>
    <submittedName>
        <fullName evidence="1">Uncharacterized protein</fullName>
    </submittedName>
</protein>
<dbReference type="Pfam" id="PF03004">
    <property type="entry name" value="Transposase_24"/>
    <property type="match status" value="1"/>
</dbReference>
<accession>A0A9W8CDJ3</accession>
<keyword evidence="2" id="KW-1185">Reference proteome</keyword>
<evidence type="ECO:0000313" key="1">
    <source>
        <dbReference type="EMBL" id="KAJ1254813.1"/>
    </source>
</evidence>
<dbReference type="AlphaFoldDB" id="A0A9W8CDJ3"/>
<comment type="caution">
    <text evidence="1">The sequence shown here is derived from an EMBL/GenBank/DDBJ whole genome shotgun (WGS) entry which is preliminary data.</text>
</comment>
<dbReference type="PANTHER" id="PTHR33144">
    <property type="entry name" value="OS10G0409366 PROTEIN-RELATED"/>
    <property type="match status" value="1"/>
</dbReference>
<proteinExistence type="predicted"/>
<reference evidence="1 2" key="1">
    <citation type="submission" date="2022-10" db="EMBL/GenBank/DDBJ databases">
        <title>WGS assembly of Paspalum vaginatum 540-79.</title>
        <authorList>
            <person name="Sun G."/>
            <person name="Wase N."/>
            <person name="Shu S."/>
            <person name="Jenkins J."/>
            <person name="Zhou B."/>
            <person name="Torres-Rodriguez J."/>
            <person name="Chen C."/>
            <person name="Sandor L."/>
            <person name="Plott C."/>
            <person name="Yoshinga Y."/>
            <person name="Daum C."/>
            <person name="Qi P."/>
            <person name="Barry K."/>
            <person name="Lipzen A."/>
            <person name="Berry L."/>
            <person name="Pedersen C."/>
            <person name="Gottilla T."/>
            <person name="Foltz A."/>
            <person name="Yu H."/>
            <person name="O'Malley R."/>
            <person name="Zhang C."/>
            <person name="Devos K."/>
            <person name="Sigmon B."/>
            <person name="Yu B."/>
            <person name="Obata T."/>
            <person name="Schmutz J."/>
            <person name="Schnable J."/>
        </authorList>
    </citation>
    <scope>NUCLEOTIDE SEQUENCE [LARGE SCALE GENOMIC DNA]</scope>
    <source>
        <strain evidence="2">cv. 540-79</strain>
    </source>
</reference>
<organism evidence="1 2">
    <name type="scientific">Paspalum vaginatum</name>
    <name type="common">seashore paspalum</name>
    <dbReference type="NCBI Taxonomy" id="158149"/>
    <lineage>
        <taxon>Eukaryota</taxon>
        <taxon>Viridiplantae</taxon>
        <taxon>Streptophyta</taxon>
        <taxon>Embryophyta</taxon>
        <taxon>Tracheophyta</taxon>
        <taxon>Spermatophyta</taxon>
        <taxon>Magnoliopsida</taxon>
        <taxon>Liliopsida</taxon>
        <taxon>Poales</taxon>
        <taxon>Poaceae</taxon>
        <taxon>PACMAD clade</taxon>
        <taxon>Panicoideae</taxon>
        <taxon>Andropogonodae</taxon>
        <taxon>Paspaleae</taxon>
        <taxon>Paspalinae</taxon>
        <taxon>Paspalum</taxon>
    </lineage>
</organism>
<name>A0A9W8CDJ3_9POAL</name>
<sequence length="314" mass="36056">MAPTSRRIQNLEFVENSFQNEEINDMQRNSESINNSNGQNITIEDLHNNFYEFHADGRMKRRRGHTKLADVEGLPEGTKIVVTLDRFNVPVSKSAAVLGSYLGTVVRKPHLAPLNLLKWNHKVFKQVYHKKMIDEVERKFAIDVKARKWLLNQLGNKWRQYKRQLKIKFYQPNLPLERILQNVPETVDESQWASLVSYWYSDEAKEDKFGEEVDRATLFDACHKNKEGAYVNSITEAKMNEVYMILAEKKLDRDITEEDIEEAMNTAFGKDHGGRVRGMGPTITPNYYGFAENCATRAAQNSSDGGESTSSDEA</sequence>